<reference evidence="2 3" key="1">
    <citation type="submission" date="2019-07" db="EMBL/GenBank/DDBJ databases">
        <title>Genomic Encyclopedia of Type Strains, Phase IV (KMG-IV): sequencing the most valuable type-strain genomes for metagenomic binning, comparative biology and taxonomic classification.</title>
        <authorList>
            <person name="Goeker M."/>
        </authorList>
    </citation>
    <scope>NUCLEOTIDE SEQUENCE [LARGE SCALE GENOMIC DNA]</scope>
    <source>
        <strain evidence="2 3">DSM 44831</strain>
    </source>
</reference>
<dbReference type="EMBL" id="VMSD01000001">
    <property type="protein sequence ID" value="KAF0849191.1"/>
    <property type="molecule type" value="Genomic_DNA"/>
</dbReference>
<evidence type="ECO:0000313" key="3">
    <source>
        <dbReference type="Proteomes" id="UP000798951"/>
    </source>
</evidence>
<dbReference type="InterPro" id="IPR001387">
    <property type="entry name" value="Cro/C1-type_HTH"/>
</dbReference>
<evidence type="ECO:0000313" key="2">
    <source>
        <dbReference type="EMBL" id="KAF0849191.1"/>
    </source>
</evidence>
<organism evidence="2 3">
    <name type="scientific">Nocardia caishijiensis</name>
    <dbReference type="NCBI Taxonomy" id="184756"/>
    <lineage>
        <taxon>Bacteria</taxon>
        <taxon>Bacillati</taxon>
        <taxon>Actinomycetota</taxon>
        <taxon>Actinomycetes</taxon>
        <taxon>Mycobacteriales</taxon>
        <taxon>Nocardiaceae</taxon>
        <taxon>Nocardia</taxon>
    </lineage>
</organism>
<dbReference type="Gene3D" id="1.10.260.40">
    <property type="entry name" value="lambda repressor-like DNA-binding domains"/>
    <property type="match status" value="1"/>
</dbReference>
<dbReference type="InterPro" id="IPR010982">
    <property type="entry name" value="Lambda_DNA-bd_dom_sf"/>
</dbReference>
<keyword evidence="3" id="KW-1185">Reference proteome</keyword>
<dbReference type="RefSeq" id="WP_157101831.1">
    <property type="nucleotide sequence ID" value="NZ_VMSD01000001.1"/>
</dbReference>
<sequence length="130" mass="14033">MNDQRCPTTAERINELFATFHRRSEPERSNDDIAAQLSLIGIELTVADLIGLRSGAKVASPDVLSALAQLFGVPVAYLCGTEIEAIAVHRKLLLLRSVRDAGVERLALRGSVDCDSEVISAYLSDVLDPA</sequence>
<dbReference type="Proteomes" id="UP000798951">
    <property type="component" value="Unassembled WGS sequence"/>
</dbReference>
<dbReference type="PROSITE" id="PS50943">
    <property type="entry name" value="HTH_CROC1"/>
    <property type="match status" value="1"/>
</dbReference>
<proteinExistence type="predicted"/>
<protein>
    <recommendedName>
        <fullName evidence="1">HTH cro/C1-type domain-containing protein</fullName>
    </recommendedName>
</protein>
<feature type="domain" description="HTH cro/C1-type" evidence="1">
    <location>
        <begin position="54"/>
        <end position="78"/>
    </location>
</feature>
<gene>
    <name evidence="2" type="ORF">FNL39_101628</name>
</gene>
<evidence type="ECO:0000259" key="1">
    <source>
        <dbReference type="PROSITE" id="PS50943"/>
    </source>
</evidence>
<comment type="caution">
    <text evidence="2">The sequence shown here is derived from an EMBL/GenBank/DDBJ whole genome shotgun (WGS) entry which is preliminary data.</text>
</comment>
<name>A0ABQ6YUP8_9NOCA</name>
<accession>A0ABQ6YUP8</accession>